<keyword evidence="3 9" id="KW-1133">Transmembrane helix</keyword>
<evidence type="ECO:0000256" key="9">
    <source>
        <dbReference type="SAM" id="Phobius"/>
    </source>
</evidence>
<organism evidence="11 12">
    <name type="scientific">Ramazzottius varieornatus</name>
    <name type="common">Water bear</name>
    <name type="synonym">Tardigrade</name>
    <dbReference type="NCBI Taxonomy" id="947166"/>
    <lineage>
        <taxon>Eukaryota</taxon>
        <taxon>Metazoa</taxon>
        <taxon>Ecdysozoa</taxon>
        <taxon>Tardigrada</taxon>
        <taxon>Eutardigrada</taxon>
        <taxon>Parachela</taxon>
        <taxon>Hypsibioidea</taxon>
        <taxon>Ramazzottiidae</taxon>
        <taxon>Ramazzottius</taxon>
    </lineage>
</organism>
<evidence type="ECO:0000256" key="2">
    <source>
        <dbReference type="ARBA" id="ARBA00022692"/>
    </source>
</evidence>
<accession>A0A1D1UQK8</accession>
<protein>
    <recommendedName>
        <fullName evidence="10">G-protein coupled receptors family 1 profile domain-containing protein</fullName>
    </recommendedName>
</protein>
<comment type="subcellular location">
    <subcellularLocation>
        <location evidence="1">Membrane</location>
        <topology evidence="1">Multi-pass membrane protein</topology>
    </subcellularLocation>
</comment>
<dbReference type="STRING" id="947166.A0A1D1UQK8"/>
<dbReference type="EMBL" id="BDGG01000002">
    <property type="protein sequence ID" value="GAU91731.1"/>
    <property type="molecule type" value="Genomic_DNA"/>
</dbReference>
<dbReference type="CDD" id="cd00637">
    <property type="entry name" value="7tm_classA_rhodopsin-like"/>
    <property type="match status" value="1"/>
</dbReference>
<dbReference type="GO" id="GO:0004930">
    <property type="term" value="F:G protein-coupled receptor activity"/>
    <property type="evidence" value="ECO:0007669"/>
    <property type="project" value="UniProtKB-KW"/>
</dbReference>
<evidence type="ECO:0000256" key="5">
    <source>
        <dbReference type="ARBA" id="ARBA00023136"/>
    </source>
</evidence>
<reference evidence="11 12" key="1">
    <citation type="journal article" date="2016" name="Nat. Commun.">
        <title>Extremotolerant tardigrade genome and improved radiotolerance of human cultured cells by tardigrade-unique protein.</title>
        <authorList>
            <person name="Hashimoto T."/>
            <person name="Horikawa D.D."/>
            <person name="Saito Y."/>
            <person name="Kuwahara H."/>
            <person name="Kozuka-Hata H."/>
            <person name="Shin-I T."/>
            <person name="Minakuchi Y."/>
            <person name="Ohishi K."/>
            <person name="Motoyama A."/>
            <person name="Aizu T."/>
            <person name="Enomoto A."/>
            <person name="Kondo K."/>
            <person name="Tanaka S."/>
            <person name="Hara Y."/>
            <person name="Koshikawa S."/>
            <person name="Sagara H."/>
            <person name="Miura T."/>
            <person name="Yokobori S."/>
            <person name="Miyagawa K."/>
            <person name="Suzuki Y."/>
            <person name="Kubo T."/>
            <person name="Oyama M."/>
            <person name="Kohara Y."/>
            <person name="Fujiyama A."/>
            <person name="Arakawa K."/>
            <person name="Katayama T."/>
            <person name="Toyoda A."/>
            <person name="Kunieda T."/>
        </authorList>
    </citation>
    <scope>NUCLEOTIDE SEQUENCE [LARGE SCALE GENOMIC DNA]</scope>
    <source>
        <strain evidence="11 12">YOKOZUNA-1</strain>
    </source>
</reference>
<name>A0A1D1UQK8_RAMVA</name>
<dbReference type="AlphaFoldDB" id="A0A1D1UQK8"/>
<dbReference type="SMART" id="SM01381">
    <property type="entry name" value="7TM_GPCR_Srsx"/>
    <property type="match status" value="1"/>
</dbReference>
<evidence type="ECO:0000256" key="6">
    <source>
        <dbReference type="ARBA" id="ARBA00023170"/>
    </source>
</evidence>
<dbReference type="SUPFAM" id="SSF81321">
    <property type="entry name" value="Family A G protein-coupled receptor-like"/>
    <property type="match status" value="1"/>
</dbReference>
<evidence type="ECO:0000259" key="10">
    <source>
        <dbReference type="PROSITE" id="PS50262"/>
    </source>
</evidence>
<dbReference type="PANTHER" id="PTHR24243">
    <property type="entry name" value="G-PROTEIN COUPLED RECEPTOR"/>
    <property type="match status" value="1"/>
</dbReference>
<comment type="similarity">
    <text evidence="8">Belongs to the G-protein coupled receptor 1 family.</text>
</comment>
<keyword evidence="7 8" id="KW-0807">Transducer</keyword>
<keyword evidence="2 8" id="KW-0812">Transmembrane</keyword>
<evidence type="ECO:0000256" key="3">
    <source>
        <dbReference type="ARBA" id="ARBA00022989"/>
    </source>
</evidence>
<keyword evidence="4 8" id="KW-0297">G-protein coupled receptor</keyword>
<sequence>MSNYSLALVFRGVSSINGTRSNTSALGPSRAELERFLPEVWMWVSSQLIITLFGTIANGLVVTAICRFKEVWHKFNLLLLSLATSSLLFNTFTIPTAALVLISRSYTSVIPVTWCRYFTYVQHSSSFVTTLSVCSISINRFVAVLFPVFYRKLYTRYTVAIFALPCWILPYVVGIFAMMEITGKYVALPPFGFCSSTGIHGFLVVTLFVYIPTALMGTCYCAIFVKLFVSRRTTVNAENSRKELKWILRRRRTSLAMFLSFLVFCCTYYPTTIHYAISPQSSRNDPALFLWLRSLFYTATKLNPIIYASTNPEFLNAFRAILCCKGRRGEEPLQPATSKGSSATRRDG</sequence>
<dbReference type="PROSITE" id="PS50262">
    <property type="entry name" value="G_PROTEIN_RECEP_F1_2"/>
    <property type="match status" value="1"/>
</dbReference>
<feature type="transmembrane region" description="Helical" evidence="9">
    <location>
        <begin position="255"/>
        <end position="277"/>
    </location>
</feature>
<dbReference type="Proteomes" id="UP000186922">
    <property type="component" value="Unassembled WGS sequence"/>
</dbReference>
<keyword evidence="6 8" id="KW-0675">Receptor</keyword>
<dbReference type="PANTHER" id="PTHR24243:SF208">
    <property type="entry name" value="PYROKININ-1 RECEPTOR"/>
    <property type="match status" value="1"/>
</dbReference>
<dbReference type="InterPro" id="IPR000276">
    <property type="entry name" value="GPCR_Rhodpsn"/>
</dbReference>
<feature type="transmembrane region" description="Helical" evidence="9">
    <location>
        <begin position="40"/>
        <end position="65"/>
    </location>
</feature>
<keyword evidence="5 9" id="KW-0472">Membrane</keyword>
<keyword evidence="12" id="KW-1185">Reference proteome</keyword>
<dbReference type="GO" id="GO:0016020">
    <property type="term" value="C:membrane"/>
    <property type="evidence" value="ECO:0007669"/>
    <property type="project" value="UniProtKB-SubCell"/>
</dbReference>
<feature type="transmembrane region" description="Helical" evidence="9">
    <location>
        <begin position="77"/>
        <end position="102"/>
    </location>
</feature>
<feature type="domain" description="G-protein coupled receptors family 1 profile" evidence="10">
    <location>
        <begin position="57"/>
        <end position="307"/>
    </location>
</feature>
<comment type="caution">
    <text evidence="11">The sequence shown here is derived from an EMBL/GenBank/DDBJ whole genome shotgun (WGS) entry which is preliminary data.</text>
</comment>
<dbReference type="Gene3D" id="1.20.1070.10">
    <property type="entry name" value="Rhodopsin 7-helix transmembrane proteins"/>
    <property type="match status" value="1"/>
</dbReference>
<evidence type="ECO:0000313" key="11">
    <source>
        <dbReference type="EMBL" id="GAU91731.1"/>
    </source>
</evidence>
<feature type="transmembrane region" description="Helical" evidence="9">
    <location>
        <begin position="199"/>
        <end position="225"/>
    </location>
</feature>
<dbReference type="Pfam" id="PF00001">
    <property type="entry name" value="7tm_1"/>
    <property type="match status" value="1"/>
</dbReference>
<dbReference type="PRINTS" id="PR00237">
    <property type="entry name" value="GPCRRHODOPSN"/>
</dbReference>
<evidence type="ECO:0000256" key="1">
    <source>
        <dbReference type="ARBA" id="ARBA00004141"/>
    </source>
</evidence>
<dbReference type="OrthoDB" id="10044919at2759"/>
<dbReference type="PROSITE" id="PS00237">
    <property type="entry name" value="G_PROTEIN_RECEP_F1_1"/>
    <property type="match status" value="1"/>
</dbReference>
<evidence type="ECO:0000256" key="8">
    <source>
        <dbReference type="RuleBase" id="RU000688"/>
    </source>
</evidence>
<feature type="transmembrane region" description="Helical" evidence="9">
    <location>
        <begin position="127"/>
        <end position="150"/>
    </location>
</feature>
<feature type="transmembrane region" description="Helical" evidence="9">
    <location>
        <begin position="157"/>
        <end position="179"/>
    </location>
</feature>
<evidence type="ECO:0000313" key="12">
    <source>
        <dbReference type="Proteomes" id="UP000186922"/>
    </source>
</evidence>
<evidence type="ECO:0000256" key="4">
    <source>
        <dbReference type="ARBA" id="ARBA00023040"/>
    </source>
</evidence>
<gene>
    <name evidence="11" type="primary">RvY_03934-1</name>
    <name evidence="11" type="synonym">RvY_03934.1</name>
    <name evidence="11" type="ORF">RvY_03934</name>
</gene>
<evidence type="ECO:0000256" key="7">
    <source>
        <dbReference type="ARBA" id="ARBA00023224"/>
    </source>
</evidence>
<dbReference type="InterPro" id="IPR017452">
    <property type="entry name" value="GPCR_Rhodpsn_7TM"/>
</dbReference>
<proteinExistence type="inferred from homology"/>